<dbReference type="InterPro" id="IPR011009">
    <property type="entry name" value="Kinase-like_dom_sf"/>
</dbReference>
<keyword evidence="2" id="KW-0418">Kinase</keyword>
<comment type="caution">
    <text evidence="2">The sequence shown here is derived from an EMBL/GenBank/DDBJ whole genome shotgun (WGS) entry which is preliminary data.</text>
</comment>
<dbReference type="HOGENOM" id="CLU_000288_7_18_1"/>
<dbReference type="Gene3D" id="1.10.510.10">
    <property type="entry name" value="Transferase(Phosphotransferase) domain 1"/>
    <property type="match status" value="1"/>
</dbReference>
<keyword evidence="2" id="KW-0808">Transferase</keyword>
<organism evidence="2 3">
    <name type="scientific">Rhizoctonia solani 123E</name>
    <dbReference type="NCBI Taxonomy" id="1423351"/>
    <lineage>
        <taxon>Eukaryota</taxon>
        <taxon>Fungi</taxon>
        <taxon>Dikarya</taxon>
        <taxon>Basidiomycota</taxon>
        <taxon>Agaricomycotina</taxon>
        <taxon>Agaricomycetes</taxon>
        <taxon>Cantharellales</taxon>
        <taxon>Ceratobasidiaceae</taxon>
        <taxon>Rhizoctonia</taxon>
    </lineage>
</organism>
<name>A0A074S2L1_9AGAM</name>
<sequence>MLRDLVEHGCVDLTSLIEPSSYSEYPRHGGGYGDIYKGKMGDGRDIAVKVWRCFSGVDPSLAMKRSMREIYNWSKLKQENIHELLGVTQHRDQLGMVSLWMDHGDLSTYIFNNPDVNRNPWCIQVATGVSYLHKNETACQILCNILLSSDFIAKISDFDCSLVTNASMTFSATRELRNTLRWTVHEAPELLNDSDSDESTIIKKTKESDIYALAMEIKTGRVPYAEYRDNNRVLKAMLQRRPPKRPKELDESSDEEPLWNLLMRCWNHDQTARPDAQVVLKL</sequence>
<dbReference type="GO" id="GO:0004674">
    <property type="term" value="F:protein serine/threonine kinase activity"/>
    <property type="evidence" value="ECO:0007669"/>
    <property type="project" value="TreeGrafter"/>
</dbReference>
<protein>
    <submittedName>
        <fullName evidence="2">Tyrosine kinase catalytic domain protein</fullName>
    </submittedName>
</protein>
<feature type="non-terminal residue" evidence="2">
    <location>
        <position position="282"/>
    </location>
</feature>
<accession>A0A074S2L1</accession>
<dbReference type="PROSITE" id="PS50011">
    <property type="entry name" value="PROTEIN_KINASE_DOM"/>
    <property type="match status" value="1"/>
</dbReference>
<dbReference type="AlphaFoldDB" id="A0A074S2L1"/>
<evidence type="ECO:0000313" key="2">
    <source>
        <dbReference type="EMBL" id="KEP51128.1"/>
    </source>
</evidence>
<dbReference type="Pfam" id="PF07714">
    <property type="entry name" value="PK_Tyr_Ser-Thr"/>
    <property type="match status" value="1"/>
</dbReference>
<gene>
    <name evidence="2" type="ORF">V565_066970</name>
</gene>
<dbReference type="EMBL" id="AZST01000191">
    <property type="protein sequence ID" value="KEP51128.1"/>
    <property type="molecule type" value="Genomic_DNA"/>
</dbReference>
<evidence type="ECO:0000313" key="3">
    <source>
        <dbReference type="Proteomes" id="UP000027456"/>
    </source>
</evidence>
<dbReference type="OrthoDB" id="4062651at2759"/>
<feature type="domain" description="Protein kinase" evidence="1">
    <location>
        <begin position="21"/>
        <end position="282"/>
    </location>
</feature>
<dbReference type="InterPro" id="IPR000719">
    <property type="entry name" value="Prot_kinase_dom"/>
</dbReference>
<evidence type="ECO:0000259" key="1">
    <source>
        <dbReference type="PROSITE" id="PS50011"/>
    </source>
</evidence>
<dbReference type="PANTHER" id="PTHR44329">
    <property type="entry name" value="SERINE/THREONINE-PROTEIN KINASE TNNI3K-RELATED"/>
    <property type="match status" value="1"/>
</dbReference>
<dbReference type="InterPro" id="IPR051681">
    <property type="entry name" value="Ser/Thr_Kinases-Pseudokinases"/>
</dbReference>
<dbReference type="Proteomes" id="UP000027456">
    <property type="component" value="Unassembled WGS sequence"/>
</dbReference>
<reference evidence="2 3" key="1">
    <citation type="submission" date="2013-12" db="EMBL/GenBank/DDBJ databases">
        <authorList>
            <person name="Cubeta M."/>
            <person name="Pakala S."/>
            <person name="Fedorova N."/>
            <person name="Thomas E."/>
            <person name="Dean R."/>
            <person name="Jabaji S."/>
            <person name="Neate S."/>
            <person name="Toda T."/>
            <person name="Tavantzis S."/>
            <person name="Vilgalys R."/>
            <person name="Bharathan N."/>
            <person name="Pakala S."/>
            <person name="Losada L.S."/>
            <person name="Zafar N."/>
            <person name="Nierman W."/>
        </authorList>
    </citation>
    <scope>NUCLEOTIDE SEQUENCE [LARGE SCALE GENOMIC DNA]</scope>
    <source>
        <strain evidence="2 3">123E</strain>
    </source>
</reference>
<keyword evidence="3" id="KW-1185">Reference proteome</keyword>
<dbReference type="SUPFAM" id="SSF56112">
    <property type="entry name" value="Protein kinase-like (PK-like)"/>
    <property type="match status" value="1"/>
</dbReference>
<proteinExistence type="predicted"/>
<dbReference type="GO" id="GO:0005524">
    <property type="term" value="F:ATP binding"/>
    <property type="evidence" value="ECO:0007669"/>
    <property type="project" value="InterPro"/>
</dbReference>
<dbReference type="InterPro" id="IPR001245">
    <property type="entry name" value="Ser-Thr/Tyr_kinase_cat_dom"/>
</dbReference>